<dbReference type="CDD" id="cd01522">
    <property type="entry name" value="RHOD_1"/>
    <property type="match status" value="1"/>
</dbReference>
<dbReference type="Pfam" id="PF00581">
    <property type="entry name" value="Rhodanese"/>
    <property type="match status" value="1"/>
</dbReference>
<evidence type="ECO:0000259" key="2">
    <source>
        <dbReference type="PROSITE" id="PS50206"/>
    </source>
</evidence>
<dbReference type="PROSITE" id="PS50206">
    <property type="entry name" value="RHODANESE_3"/>
    <property type="match status" value="1"/>
</dbReference>
<dbReference type="SUPFAM" id="SSF52821">
    <property type="entry name" value="Rhodanese/Cell cycle control phosphatase"/>
    <property type="match status" value="1"/>
</dbReference>
<feature type="domain" description="Rhodanese" evidence="2">
    <location>
        <begin position="37"/>
        <end position="136"/>
    </location>
</feature>
<evidence type="ECO:0000256" key="1">
    <source>
        <dbReference type="SAM" id="MobiDB-lite"/>
    </source>
</evidence>
<name>Q82Y48_NITEU</name>
<dbReference type="Gene3D" id="3.40.250.10">
    <property type="entry name" value="Rhodanese-like domain"/>
    <property type="match status" value="1"/>
</dbReference>
<feature type="region of interest" description="Disordered" evidence="1">
    <location>
        <begin position="128"/>
        <end position="150"/>
    </location>
</feature>
<dbReference type="EMBL" id="AL954747">
    <property type="protein sequence ID" value="CAD83951.1"/>
    <property type="molecule type" value="Genomic_DNA"/>
</dbReference>
<dbReference type="STRING" id="228410.NE0040"/>
<dbReference type="AlphaFoldDB" id="Q82Y48"/>
<dbReference type="InterPro" id="IPR036873">
    <property type="entry name" value="Rhodanese-like_dom_sf"/>
</dbReference>
<evidence type="ECO:0000313" key="4">
    <source>
        <dbReference type="Proteomes" id="UP000001416"/>
    </source>
</evidence>
<proteinExistence type="predicted"/>
<dbReference type="InterPro" id="IPR001763">
    <property type="entry name" value="Rhodanese-like_dom"/>
</dbReference>
<dbReference type="GeneID" id="87103248"/>
<dbReference type="Proteomes" id="UP000001416">
    <property type="component" value="Chromosome"/>
</dbReference>
<protein>
    <submittedName>
        <fullName evidence="3">Rhodanese/cdc25 fold</fullName>
    </submittedName>
</protein>
<dbReference type="RefSeq" id="WP_011110692.1">
    <property type="nucleotide sequence ID" value="NC_004757.1"/>
</dbReference>
<dbReference type="PhylomeDB" id="Q82Y48"/>
<accession>Q82Y48</accession>
<dbReference type="PANTHER" id="PTHR45431:SF3">
    <property type="entry name" value="RHODANESE-LIKE DOMAIN-CONTAINING PROTEIN 15, CHLOROPLASTIC"/>
    <property type="match status" value="1"/>
</dbReference>
<dbReference type="HOGENOM" id="CLU_089574_10_1_4"/>
<dbReference type="PANTHER" id="PTHR45431">
    <property type="entry name" value="RHODANESE-LIKE DOMAIN-CONTAINING PROTEIN 15, CHLOROPLASTIC"/>
    <property type="match status" value="1"/>
</dbReference>
<keyword evidence="4" id="KW-1185">Reference proteome</keyword>
<dbReference type="eggNOG" id="COG0607">
    <property type="taxonomic scope" value="Bacteria"/>
</dbReference>
<dbReference type="OrthoDB" id="9815890at2"/>
<gene>
    <name evidence="3" type="ordered locus">NE0040</name>
</gene>
<dbReference type="InterPro" id="IPR052367">
    <property type="entry name" value="Thiosulfate_ST/Rhodanese-like"/>
</dbReference>
<dbReference type="SMART" id="SM00450">
    <property type="entry name" value="RHOD"/>
    <property type="match status" value="1"/>
</dbReference>
<sequence>MKDIDQILETARERAEDMGVPYKGALLPSEAHAVLQALPKTRIVDVRCRAELDWVGRVPKAIEVELLTYPGMQSNSGFLDQLTSQIADDAVLLFICRSGGRSSQAAALMSQNGFTDCYNILEGFEGDKDESGHRGQQSGWKAAGLPWIQS</sequence>
<dbReference type="KEGG" id="neu:NE0040"/>
<reference evidence="3 4" key="1">
    <citation type="journal article" date="2003" name="J. Bacteriol.">
        <title>Complete genome sequence of the ammonia-oxidizing bacterium and obligate chemolithoautotroph Nitrosomonas europaea.</title>
        <authorList>
            <person name="Chain P."/>
            <person name="Lamerdin J."/>
            <person name="Larimer F."/>
            <person name="Regala W."/>
            <person name="Land M."/>
            <person name="Hauser L."/>
            <person name="Hooper A."/>
            <person name="Klotz M."/>
            <person name="Norton J."/>
            <person name="Sayavedra-Soto L."/>
            <person name="Arciero D."/>
            <person name="Hommes N."/>
            <person name="Whittaker M."/>
            <person name="Arp D."/>
        </authorList>
    </citation>
    <scope>NUCLEOTIDE SEQUENCE [LARGE SCALE GENOMIC DNA]</scope>
    <source>
        <strain evidence="4">ATCC 19718 / CIP 103999 / KCTC 2705 / NBRC 14298</strain>
    </source>
</reference>
<organism evidence="3 4">
    <name type="scientific">Nitrosomonas europaea (strain ATCC 19718 / CIP 103999 / KCTC 2705 / NBRC 14298)</name>
    <dbReference type="NCBI Taxonomy" id="228410"/>
    <lineage>
        <taxon>Bacteria</taxon>
        <taxon>Pseudomonadati</taxon>
        <taxon>Pseudomonadota</taxon>
        <taxon>Betaproteobacteria</taxon>
        <taxon>Nitrosomonadales</taxon>
        <taxon>Nitrosomonadaceae</taxon>
        <taxon>Nitrosomonas</taxon>
    </lineage>
</organism>
<evidence type="ECO:0000313" key="3">
    <source>
        <dbReference type="EMBL" id="CAD83951.1"/>
    </source>
</evidence>